<protein>
    <submittedName>
        <fullName evidence="2">Uncharacterized protein</fullName>
    </submittedName>
</protein>
<dbReference type="EMBL" id="WMEO01000005">
    <property type="protein sequence ID" value="MYL15987.1"/>
    <property type="molecule type" value="Genomic_DNA"/>
</dbReference>
<evidence type="ECO:0000256" key="1">
    <source>
        <dbReference type="SAM" id="MobiDB-lite"/>
    </source>
</evidence>
<feature type="compositionally biased region" description="Low complexity" evidence="1">
    <location>
        <begin position="21"/>
        <end position="46"/>
    </location>
</feature>
<comment type="caution">
    <text evidence="2">The sequence shown here is derived from an EMBL/GenBank/DDBJ whole genome shotgun (WGS) entry which is preliminary data.</text>
</comment>
<sequence>MSQTNHTTTDDPASGDASTNGDATASGDASTTTDDPASSDGPTTTDESVHASYAFGVRIREETPPDGDPEYRFEAPNHEGIAFDDPDTAELYADVYFDVNGFQEAGTGDRGVPPAIIQAGRDTLVGYLLTQPDTGRNWVASYYGEKPEKIDRYVARVRKRARLIRERAAERGLTEEAD</sequence>
<reference evidence="2 3" key="1">
    <citation type="submission" date="2019-11" db="EMBL/GenBank/DDBJ databases">
        <title>Genome sequences of 17 halophilic strains isolated from different environments.</title>
        <authorList>
            <person name="Furrow R.E."/>
        </authorList>
    </citation>
    <scope>NUCLEOTIDE SEQUENCE [LARGE SCALE GENOMIC DNA]</scope>
    <source>
        <strain evidence="2 3">22517_05_Cabo</strain>
    </source>
</reference>
<feature type="compositionally biased region" description="Polar residues" evidence="1">
    <location>
        <begin position="1"/>
        <end position="20"/>
    </location>
</feature>
<dbReference type="RefSeq" id="WP_159368756.1">
    <property type="nucleotide sequence ID" value="NZ_WMEO01000005.1"/>
</dbReference>
<feature type="compositionally biased region" description="Basic and acidic residues" evidence="1">
    <location>
        <begin position="58"/>
        <end position="77"/>
    </location>
</feature>
<evidence type="ECO:0000313" key="2">
    <source>
        <dbReference type="EMBL" id="MYL15987.1"/>
    </source>
</evidence>
<gene>
    <name evidence="2" type="ORF">GLW36_04895</name>
</gene>
<dbReference type="AlphaFoldDB" id="A0A6B1I9Z2"/>
<evidence type="ECO:0000313" key="3">
    <source>
        <dbReference type="Proteomes" id="UP000460194"/>
    </source>
</evidence>
<organism evidence="2 3">
    <name type="scientific">Halorubrum distributum</name>
    <dbReference type="NCBI Taxonomy" id="29283"/>
    <lineage>
        <taxon>Archaea</taxon>
        <taxon>Methanobacteriati</taxon>
        <taxon>Methanobacteriota</taxon>
        <taxon>Stenosarchaea group</taxon>
        <taxon>Halobacteria</taxon>
        <taxon>Halobacteriales</taxon>
        <taxon>Haloferacaceae</taxon>
        <taxon>Halorubrum</taxon>
        <taxon>Halorubrum distributum group</taxon>
    </lineage>
</organism>
<proteinExistence type="predicted"/>
<name>A0A6B1I9Z2_9EURY</name>
<accession>A0A6B1I9Z2</accession>
<feature type="region of interest" description="Disordered" evidence="1">
    <location>
        <begin position="1"/>
        <end position="82"/>
    </location>
</feature>
<dbReference type="Proteomes" id="UP000460194">
    <property type="component" value="Unassembled WGS sequence"/>
</dbReference>